<evidence type="ECO:0000259" key="11">
    <source>
        <dbReference type="Pfam" id="PF18317"/>
    </source>
</evidence>
<dbReference type="InterPro" id="IPR036291">
    <property type="entry name" value="NAD(P)-bd_dom_sf"/>
</dbReference>
<evidence type="ECO:0000313" key="13">
    <source>
        <dbReference type="Proteomes" id="UP000798046"/>
    </source>
</evidence>
<feature type="domain" description="Shikimate dehydrogenase substrate binding N-terminal" evidence="10">
    <location>
        <begin position="14"/>
        <end position="96"/>
    </location>
</feature>
<feature type="binding site" evidence="8">
    <location>
        <begin position="134"/>
        <end position="138"/>
    </location>
    <ligand>
        <name>NADP(+)</name>
        <dbReference type="ChEBI" id="CHEBI:58349"/>
    </ligand>
</feature>
<dbReference type="HAMAP" id="MF_00222">
    <property type="entry name" value="Shikimate_DH_AroE"/>
    <property type="match status" value="1"/>
</dbReference>
<comment type="catalytic activity">
    <reaction evidence="7 8">
        <text>shikimate + NADP(+) = 3-dehydroshikimate + NADPH + H(+)</text>
        <dbReference type="Rhea" id="RHEA:17737"/>
        <dbReference type="ChEBI" id="CHEBI:15378"/>
        <dbReference type="ChEBI" id="CHEBI:16630"/>
        <dbReference type="ChEBI" id="CHEBI:36208"/>
        <dbReference type="ChEBI" id="CHEBI:57783"/>
        <dbReference type="ChEBI" id="CHEBI:58349"/>
        <dbReference type="EC" id="1.1.1.25"/>
    </reaction>
</comment>
<dbReference type="PANTHER" id="PTHR21089">
    <property type="entry name" value="SHIKIMATE DEHYDROGENASE"/>
    <property type="match status" value="1"/>
</dbReference>
<feature type="binding site" evidence="8">
    <location>
        <begin position="22"/>
        <end position="24"/>
    </location>
    <ligand>
        <name>shikimate</name>
        <dbReference type="ChEBI" id="CHEBI:36208"/>
    </ligand>
</feature>
<evidence type="ECO:0000256" key="4">
    <source>
        <dbReference type="ARBA" id="ARBA00022857"/>
    </source>
</evidence>
<feature type="domain" description="Quinate/shikimate 5-dehydrogenase/glutamyl-tRNA reductase" evidence="9">
    <location>
        <begin position="126"/>
        <end position="204"/>
    </location>
</feature>
<evidence type="ECO:0000259" key="10">
    <source>
        <dbReference type="Pfam" id="PF08501"/>
    </source>
</evidence>
<feature type="domain" description="SDH C-terminal" evidence="11">
    <location>
        <begin position="252"/>
        <end position="280"/>
    </location>
</feature>
<dbReference type="NCBIfam" id="NF001319">
    <property type="entry name" value="PRK00258.3-3"/>
    <property type="match status" value="1"/>
</dbReference>
<comment type="subunit">
    <text evidence="8">Homodimer.</text>
</comment>
<keyword evidence="6 8" id="KW-0057">Aromatic amino acid biosynthesis</keyword>
<feature type="binding site" evidence="8">
    <location>
        <position position="69"/>
    </location>
    <ligand>
        <name>shikimate</name>
        <dbReference type="ChEBI" id="CHEBI:36208"/>
    </ligand>
</feature>
<feature type="binding site" evidence="8">
    <location>
        <position position="252"/>
    </location>
    <ligand>
        <name>NADP(+)</name>
        <dbReference type="ChEBI" id="CHEBI:58349"/>
    </ligand>
</feature>
<reference evidence="12 13" key="1">
    <citation type="journal article" date="2020" name="Microorganisms">
        <title>Description of Three Novel Members in the Family Geobacteraceae, Oryzomonas japonicum gen. nov., sp. nov., Oryzomonas sagensis sp. nov., and Oryzomonas ruber sp. nov.</title>
        <authorList>
            <person name="Xu Z."/>
            <person name="Masuda Y."/>
            <person name="Hayakawa C."/>
            <person name="Ushijima N."/>
            <person name="Kawano K."/>
            <person name="Shiratori Y."/>
            <person name="Senoo K."/>
            <person name="Itoh H."/>
        </authorList>
    </citation>
    <scope>NUCLEOTIDE SEQUENCE [LARGE SCALE GENOMIC DNA]</scope>
    <source>
        <strain evidence="12 13">Red100</strain>
    </source>
</reference>
<feature type="active site" description="Proton acceptor" evidence="8">
    <location>
        <position position="73"/>
    </location>
</feature>
<dbReference type="SUPFAM" id="SSF51735">
    <property type="entry name" value="NAD(P)-binding Rossmann-fold domains"/>
    <property type="match status" value="1"/>
</dbReference>
<evidence type="ECO:0000256" key="1">
    <source>
        <dbReference type="ARBA" id="ARBA00004871"/>
    </source>
</evidence>
<dbReference type="Pfam" id="PF18317">
    <property type="entry name" value="SDH_C"/>
    <property type="match status" value="1"/>
</dbReference>
<evidence type="ECO:0000313" key="12">
    <source>
        <dbReference type="EMBL" id="KAB0669662.1"/>
    </source>
</evidence>
<evidence type="ECO:0000256" key="7">
    <source>
        <dbReference type="ARBA" id="ARBA00049442"/>
    </source>
</evidence>
<name>A0ABQ6TMI7_9BACT</name>
<keyword evidence="13" id="KW-1185">Reference proteome</keyword>
<sequence>MVVSLSGASKVFGIIGHPVRHSLSPAMQNAAMQAGGLDGVYVPFDVRPEELGEAVAGLRALGVRGANVTIPHKVGIIPYLDGLDESAAAAGAVNTVNNEDGRLIGYNTDGDGLVRSLAEECAFLPERSTVVIIGAGGAARGAVAAICRAGARRVIVANRSKDRAAALVAAMAERYPGVALMVAEYGEQMTTSLHEAGLVVNTTSLGMNNEVIAGLDLGALPPTCVVYDMVYAPPVTPLLQEARRLGLRHANGLGMLAAQGELAFRIWTGKMPPPGLMKRILTEICAA</sequence>
<comment type="similarity">
    <text evidence="8">Belongs to the shikimate dehydrogenase family.</text>
</comment>
<evidence type="ECO:0000256" key="3">
    <source>
        <dbReference type="ARBA" id="ARBA00022605"/>
    </source>
</evidence>
<dbReference type="PANTHER" id="PTHR21089:SF1">
    <property type="entry name" value="BIFUNCTIONAL 3-DEHYDROQUINATE DEHYDRATASE_SHIKIMATE DEHYDROGENASE, CHLOROPLASTIC"/>
    <property type="match status" value="1"/>
</dbReference>
<dbReference type="Pfam" id="PF08501">
    <property type="entry name" value="Shikimate_dh_N"/>
    <property type="match status" value="1"/>
</dbReference>
<dbReference type="NCBIfam" id="TIGR00507">
    <property type="entry name" value="aroE"/>
    <property type="match status" value="1"/>
</dbReference>
<dbReference type="InterPro" id="IPR046346">
    <property type="entry name" value="Aminoacid_DH-like_N_sf"/>
</dbReference>
<dbReference type="EMBL" id="VZRA01000003">
    <property type="protein sequence ID" value="KAB0669662.1"/>
    <property type="molecule type" value="Genomic_DNA"/>
</dbReference>
<keyword evidence="3 8" id="KW-0028">Amino-acid biosynthesis</keyword>
<evidence type="ECO:0000256" key="8">
    <source>
        <dbReference type="HAMAP-Rule" id="MF_00222"/>
    </source>
</evidence>
<proteinExistence type="inferred from homology"/>
<accession>A0ABQ6TMI7</accession>
<feature type="binding site" evidence="8">
    <location>
        <position position="231"/>
    </location>
    <ligand>
        <name>shikimate</name>
        <dbReference type="ChEBI" id="CHEBI:36208"/>
    </ligand>
</feature>
<feature type="binding site" evidence="8">
    <location>
        <position position="109"/>
    </location>
    <ligand>
        <name>shikimate</name>
        <dbReference type="ChEBI" id="CHEBI:36208"/>
    </ligand>
</feature>
<organism evidence="12 13">
    <name type="scientific">Oryzomonas sagensis</name>
    <dbReference type="NCBI Taxonomy" id="2603857"/>
    <lineage>
        <taxon>Bacteria</taxon>
        <taxon>Pseudomonadati</taxon>
        <taxon>Thermodesulfobacteriota</taxon>
        <taxon>Desulfuromonadia</taxon>
        <taxon>Geobacterales</taxon>
        <taxon>Geobacteraceae</taxon>
        <taxon>Oryzomonas</taxon>
    </lineage>
</organism>
<keyword evidence="4 8" id="KW-0521">NADP</keyword>
<comment type="function">
    <text evidence="8">Involved in the biosynthesis of the chorismate, which leads to the biosynthesis of aromatic amino acids. Catalyzes the reversible NADPH linked reduction of 3-dehydroshikimate (DHSA) to yield shikimate (SA).</text>
</comment>
<dbReference type="SUPFAM" id="SSF53223">
    <property type="entry name" value="Aminoacid dehydrogenase-like, N-terminal domain"/>
    <property type="match status" value="1"/>
</dbReference>
<feature type="binding site" evidence="8">
    <location>
        <position position="259"/>
    </location>
    <ligand>
        <name>shikimate</name>
        <dbReference type="ChEBI" id="CHEBI:36208"/>
    </ligand>
</feature>
<dbReference type="InterPro" id="IPR006151">
    <property type="entry name" value="Shikm_DH/Glu-tRNA_Rdtase"/>
</dbReference>
<comment type="caution">
    <text evidence="12">The sequence shown here is derived from an EMBL/GenBank/DDBJ whole genome shotgun (WGS) entry which is preliminary data.</text>
</comment>
<dbReference type="InterPro" id="IPR011342">
    <property type="entry name" value="Shikimate_DH"/>
</dbReference>
<dbReference type="InterPro" id="IPR013708">
    <property type="entry name" value="Shikimate_DH-bd_N"/>
</dbReference>
<dbReference type="Gene3D" id="3.40.50.10860">
    <property type="entry name" value="Leucine Dehydrogenase, chain A, domain 1"/>
    <property type="match status" value="1"/>
</dbReference>
<feature type="binding site" evidence="8">
    <location>
        <position position="85"/>
    </location>
    <ligand>
        <name>NADP(+)</name>
        <dbReference type="ChEBI" id="CHEBI:58349"/>
    </ligand>
</feature>
<keyword evidence="5 8" id="KW-0560">Oxidoreductase</keyword>
<evidence type="ECO:0000256" key="5">
    <source>
        <dbReference type="ARBA" id="ARBA00023002"/>
    </source>
</evidence>
<comment type="caution">
    <text evidence="8">Lacks conserved residue(s) required for the propagation of feature annotation.</text>
</comment>
<dbReference type="InterPro" id="IPR041121">
    <property type="entry name" value="SDH_C"/>
</dbReference>
<protein>
    <recommendedName>
        <fullName evidence="2 8">Shikimate dehydrogenase (NADP(+))</fullName>
        <shortName evidence="8">SDH</shortName>
        <ecNumber evidence="2 8">1.1.1.25</ecNumber>
    </recommendedName>
</protein>
<feature type="binding site" evidence="8">
    <location>
        <position position="94"/>
    </location>
    <ligand>
        <name>shikimate</name>
        <dbReference type="ChEBI" id="CHEBI:36208"/>
    </ligand>
</feature>
<dbReference type="CDD" id="cd01065">
    <property type="entry name" value="NAD_bind_Shikimate_DH"/>
    <property type="match status" value="1"/>
</dbReference>
<evidence type="ECO:0000259" key="9">
    <source>
        <dbReference type="Pfam" id="PF01488"/>
    </source>
</evidence>
<dbReference type="RefSeq" id="WP_151157328.1">
    <property type="nucleotide sequence ID" value="NZ_VZRA01000003.1"/>
</dbReference>
<gene>
    <name evidence="8 12" type="primary">aroE</name>
    <name evidence="12" type="ORF">F6V30_12740</name>
</gene>
<comment type="pathway">
    <text evidence="1 8">Metabolic intermediate biosynthesis; chorismate biosynthesis; chorismate from D-erythrose 4-phosphate and phosphoenolpyruvate: step 4/7.</text>
</comment>
<evidence type="ECO:0000256" key="2">
    <source>
        <dbReference type="ARBA" id="ARBA00012962"/>
    </source>
</evidence>
<dbReference type="Gene3D" id="3.40.50.720">
    <property type="entry name" value="NAD(P)-binding Rossmann-like Domain"/>
    <property type="match status" value="1"/>
</dbReference>
<dbReference type="Proteomes" id="UP000798046">
    <property type="component" value="Unassembled WGS sequence"/>
</dbReference>
<dbReference type="GO" id="GO:0004764">
    <property type="term" value="F:shikimate 3-dehydrogenase (NADP+) activity"/>
    <property type="evidence" value="ECO:0007669"/>
    <property type="project" value="UniProtKB-EC"/>
</dbReference>
<dbReference type="Pfam" id="PF01488">
    <property type="entry name" value="Shikimate_DH"/>
    <property type="match status" value="1"/>
</dbReference>
<feature type="binding site" evidence="8">
    <location>
        <position position="229"/>
    </location>
    <ligand>
        <name>NADP(+)</name>
        <dbReference type="ChEBI" id="CHEBI:58349"/>
    </ligand>
</feature>
<dbReference type="EC" id="1.1.1.25" evidence="2 8"/>
<dbReference type="InterPro" id="IPR022893">
    <property type="entry name" value="Shikimate_DH_fam"/>
</dbReference>
<evidence type="ECO:0000256" key="6">
    <source>
        <dbReference type="ARBA" id="ARBA00023141"/>
    </source>
</evidence>